<evidence type="ECO:0000313" key="3">
    <source>
        <dbReference type="Proteomes" id="UP000030341"/>
    </source>
</evidence>
<accession>A0A0A7ELT7</accession>
<organism evidence="2 3">
    <name type="scientific">Pseudoalteromonas piratica</name>
    <dbReference type="NCBI Taxonomy" id="1348114"/>
    <lineage>
        <taxon>Bacteria</taxon>
        <taxon>Pseudomonadati</taxon>
        <taxon>Pseudomonadota</taxon>
        <taxon>Gammaproteobacteria</taxon>
        <taxon>Alteromonadales</taxon>
        <taxon>Pseudoalteromonadaceae</taxon>
        <taxon>Pseudoalteromonas</taxon>
    </lineage>
</organism>
<evidence type="ECO:0000256" key="1">
    <source>
        <dbReference type="SAM" id="SignalP"/>
    </source>
</evidence>
<keyword evidence="1" id="KW-0732">Signal</keyword>
<sequence>MFKPFVQLVLLITLLFAFTGQAVANHYALSVESLNDTHTISSQIDATSNGSEESDDCCDVECCESDCICPANTCASFLYLSPLAQHPVQLINNTFHQHYMSSPLNRIESPFRPPIFSA</sequence>
<dbReference type="OrthoDB" id="6313659at2"/>
<dbReference type="eggNOG" id="ENOG50330PK">
    <property type="taxonomic scope" value="Bacteria"/>
</dbReference>
<protein>
    <submittedName>
        <fullName evidence="2">Uncharacterized protein</fullName>
    </submittedName>
</protein>
<keyword evidence="3" id="KW-1185">Reference proteome</keyword>
<name>A0A0A7ELT7_9GAMM</name>
<dbReference type="STRING" id="1348114.OM33_21700"/>
<feature type="signal peptide" evidence="1">
    <location>
        <begin position="1"/>
        <end position="24"/>
    </location>
</feature>
<dbReference type="KEGG" id="pseo:OM33_21700"/>
<feature type="chain" id="PRO_5002028421" evidence="1">
    <location>
        <begin position="25"/>
        <end position="118"/>
    </location>
</feature>
<dbReference type="HOGENOM" id="CLU_1987955_0_0_6"/>
<evidence type="ECO:0000313" key="2">
    <source>
        <dbReference type="EMBL" id="AIY67605.1"/>
    </source>
</evidence>
<gene>
    <name evidence="2" type="ORF">OM33_21700</name>
</gene>
<dbReference type="Proteomes" id="UP000030341">
    <property type="component" value="Chromosome 2"/>
</dbReference>
<dbReference type="RefSeq" id="WP_040136745.1">
    <property type="nucleotide sequence ID" value="NZ_CP009889.1"/>
</dbReference>
<proteinExistence type="predicted"/>
<dbReference type="AlphaFoldDB" id="A0A0A7ELT7"/>
<reference evidence="2 3" key="1">
    <citation type="submission" date="2014-11" db="EMBL/GenBank/DDBJ databases">
        <title>Complete Genome Sequence of Pseudoalteromonas sp. Strain OCN003 Isolated from Kaneohe Bay, Oahu, Hawaii.</title>
        <authorList>
            <person name="Beurmann S."/>
            <person name="Videau P."/>
            <person name="Ushijima B."/>
            <person name="Smith A.M."/>
            <person name="Aeby G.S."/>
            <person name="Callahan S.M."/>
            <person name="Belcaid M."/>
        </authorList>
    </citation>
    <scope>NUCLEOTIDE SEQUENCE [LARGE SCALE GENOMIC DNA]</scope>
    <source>
        <strain evidence="2 3">OCN003</strain>
    </source>
</reference>
<dbReference type="EMBL" id="CP009889">
    <property type="protein sequence ID" value="AIY67605.1"/>
    <property type="molecule type" value="Genomic_DNA"/>
</dbReference>